<accession>A0A9P5BZB4</accession>
<organism evidence="7 8">
    <name type="scientific">Didymella heteroderae</name>
    <dbReference type="NCBI Taxonomy" id="1769908"/>
    <lineage>
        <taxon>Eukaryota</taxon>
        <taxon>Fungi</taxon>
        <taxon>Dikarya</taxon>
        <taxon>Ascomycota</taxon>
        <taxon>Pezizomycotina</taxon>
        <taxon>Dothideomycetes</taxon>
        <taxon>Pleosporomycetidae</taxon>
        <taxon>Pleosporales</taxon>
        <taxon>Pleosporineae</taxon>
        <taxon>Didymellaceae</taxon>
        <taxon>Didymella</taxon>
    </lineage>
</organism>
<dbReference type="Pfam" id="PF00172">
    <property type="entry name" value="Zn_clus"/>
    <property type="match status" value="1"/>
</dbReference>
<name>A0A9P5BZB4_9PLEO</name>
<evidence type="ECO:0000256" key="4">
    <source>
        <dbReference type="ARBA" id="ARBA00023163"/>
    </source>
</evidence>
<keyword evidence="8" id="KW-1185">Reference proteome</keyword>
<dbReference type="OrthoDB" id="5355161at2759"/>
<dbReference type="Proteomes" id="UP000758155">
    <property type="component" value="Unassembled WGS sequence"/>
</dbReference>
<dbReference type="GO" id="GO:0008270">
    <property type="term" value="F:zinc ion binding"/>
    <property type="evidence" value="ECO:0007669"/>
    <property type="project" value="InterPro"/>
</dbReference>
<dbReference type="SMART" id="SM00066">
    <property type="entry name" value="GAL4"/>
    <property type="match status" value="1"/>
</dbReference>
<proteinExistence type="predicted"/>
<dbReference type="PANTHER" id="PTHR47660">
    <property type="entry name" value="TRANSCRIPTION FACTOR WITH C2H2 AND ZN(2)-CYS(6) DNA BINDING DOMAIN (EUROFUNG)-RELATED-RELATED"/>
    <property type="match status" value="1"/>
</dbReference>
<protein>
    <recommendedName>
        <fullName evidence="6">Zn(2)-C6 fungal-type domain-containing protein</fullName>
    </recommendedName>
</protein>
<dbReference type="AlphaFoldDB" id="A0A9P5BZB4"/>
<dbReference type="PROSITE" id="PS50048">
    <property type="entry name" value="ZN2_CY6_FUNGAL_2"/>
    <property type="match status" value="1"/>
</dbReference>
<dbReference type="CDD" id="cd00067">
    <property type="entry name" value="GAL4"/>
    <property type="match status" value="1"/>
</dbReference>
<evidence type="ECO:0000256" key="5">
    <source>
        <dbReference type="ARBA" id="ARBA00023242"/>
    </source>
</evidence>
<evidence type="ECO:0000313" key="8">
    <source>
        <dbReference type="Proteomes" id="UP000758155"/>
    </source>
</evidence>
<feature type="domain" description="Zn(2)-C6 fungal-type" evidence="6">
    <location>
        <begin position="15"/>
        <end position="45"/>
    </location>
</feature>
<evidence type="ECO:0000313" key="7">
    <source>
        <dbReference type="EMBL" id="KAF3037309.1"/>
    </source>
</evidence>
<reference evidence="7" key="1">
    <citation type="submission" date="2019-04" db="EMBL/GenBank/DDBJ databases">
        <title>Sequencing of skin fungus with MAO and IRED activity.</title>
        <authorList>
            <person name="Marsaioli A.J."/>
            <person name="Bonatto J.M.C."/>
            <person name="Reis Junior O."/>
        </authorList>
    </citation>
    <scope>NUCLEOTIDE SEQUENCE</scope>
    <source>
        <strain evidence="7">28M1</strain>
    </source>
</reference>
<keyword evidence="1" id="KW-0479">Metal-binding</keyword>
<evidence type="ECO:0000259" key="6">
    <source>
        <dbReference type="PROSITE" id="PS50048"/>
    </source>
</evidence>
<dbReference type="Gene3D" id="4.10.240.10">
    <property type="entry name" value="Zn(2)-C6 fungal-type DNA-binding domain"/>
    <property type="match status" value="1"/>
</dbReference>
<sequence>MPPARALNVQGRQKSCSECVKGKRKCDNGRPRCARCSRQRLSCTYPQQPSKLPASPAFGDHSSQPEQVTRTTTELLEADAAPGPFDFDEIYVATAVEDQSFDFECATAVTSLSSFKQFTGAANDLESPIGSHSLYSPAKASSFSWTHIDPQAKARVGYAMVQLKRAPQMMVESNSTLWSHAALYDEYMPRPMQDAQAACALYNNMNDINTDFVIRHITSRVGELLTTPMPTGSVDVAARAHALMLHQVMFVFGADVRLHSHVEALLPHLEEVGSVLLDLCRQEVEPTGPLPLYPGTAARSAWRSFIRRESLRRTLLSLYQFVALCHLLLGRRDACAPSLAQGNKMTLSAHLWRAESAFDFAVVWNEKKHFVVHDLDFTEVLRDAQPDDIDDFANTMLVGLQGIDDSGSDEKLGGVHFEK</sequence>
<keyword evidence="4" id="KW-0804">Transcription</keyword>
<dbReference type="InterPro" id="IPR001138">
    <property type="entry name" value="Zn2Cys6_DnaBD"/>
</dbReference>
<dbReference type="PANTHER" id="PTHR47660:SF3">
    <property type="entry name" value="FINGER DOMAIN PROTEIN, PUTATIVE (AFU_ORTHOLOGUE AFUA_4G03310)-RELATED"/>
    <property type="match status" value="1"/>
</dbReference>
<keyword evidence="5" id="KW-0539">Nucleus</keyword>
<dbReference type="SUPFAM" id="SSF57701">
    <property type="entry name" value="Zn2/Cys6 DNA-binding domain"/>
    <property type="match status" value="1"/>
</dbReference>
<keyword evidence="2" id="KW-0862">Zinc</keyword>
<evidence type="ECO:0000256" key="1">
    <source>
        <dbReference type="ARBA" id="ARBA00022723"/>
    </source>
</evidence>
<comment type="caution">
    <text evidence="7">The sequence shown here is derived from an EMBL/GenBank/DDBJ whole genome shotgun (WGS) entry which is preliminary data.</text>
</comment>
<dbReference type="EMBL" id="SWKV01000043">
    <property type="protein sequence ID" value="KAF3037309.1"/>
    <property type="molecule type" value="Genomic_DNA"/>
</dbReference>
<keyword evidence="3" id="KW-0805">Transcription regulation</keyword>
<gene>
    <name evidence="7" type="ORF">E8E12_001906</name>
</gene>
<dbReference type="GO" id="GO:0000981">
    <property type="term" value="F:DNA-binding transcription factor activity, RNA polymerase II-specific"/>
    <property type="evidence" value="ECO:0007669"/>
    <property type="project" value="InterPro"/>
</dbReference>
<dbReference type="InterPro" id="IPR036864">
    <property type="entry name" value="Zn2-C6_fun-type_DNA-bd_sf"/>
</dbReference>
<evidence type="ECO:0000256" key="2">
    <source>
        <dbReference type="ARBA" id="ARBA00022833"/>
    </source>
</evidence>
<evidence type="ECO:0000256" key="3">
    <source>
        <dbReference type="ARBA" id="ARBA00023015"/>
    </source>
</evidence>